<dbReference type="SUPFAM" id="SSF81901">
    <property type="entry name" value="HCP-like"/>
    <property type="match status" value="1"/>
</dbReference>
<protein>
    <recommendedName>
        <fullName evidence="2">Sel1 repeat family protein</fullName>
    </recommendedName>
</protein>
<feature type="non-terminal residue" evidence="1">
    <location>
        <position position="42"/>
    </location>
</feature>
<accession>X0XRL2</accession>
<dbReference type="InterPro" id="IPR011990">
    <property type="entry name" value="TPR-like_helical_dom_sf"/>
</dbReference>
<dbReference type="Pfam" id="PF08238">
    <property type="entry name" value="Sel1"/>
    <property type="match status" value="2"/>
</dbReference>
<dbReference type="InterPro" id="IPR006597">
    <property type="entry name" value="Sel1-like"/>
</dbReference>
<sequence length="42" mass="4884">NIDEAIALWKQAADRDHPRANYELSQCYRHGDGVKADHSRYL</sequence>
<dbReference type="Gene3D" id="1.25.40.10">
    <property type="entry name" value="Tetratricopeptide repeat domain"/>
    <property type="match status" value="1"/>
</dbReference>
<gene>
    <name evidence="1" type="ORF">S01H1_86143</name>
</gene>
<evidence type="ECO:0000313" key="1">
    <source>
        <dbReference type="EMBL" id="GAG45834.1"/>
    </source>
</evidence>
<reference evidence="1" key="1">
    <citation type="journal article" date="2014" name="Front. Microbiol.">
        <title>High frequency of phylogenetically diverse reductive dehalogenase-homologous genes in deep subseafloor sedimentary metagenomes.</title>
        <authorList>
            <person name="Kawai M."/>
            <person name="Futagami T."/>
            <person name="Toyoda A."/>
            <person name="Takaki Y."/>
            <person name="Nishi S."/>
            <person name="Hori S."/>
            <person name="Arai W."/>
            <person name="Tsubouchi T."/>
            <person name="Morono Y."/>
            <person name="Uchiyama I."/>
            <person name="Ito T."/>
            <person name="Fujiyama A."/>
            <person name="Inagaki F."/>
            <person name="Takami H."/>
        </authorList>
    </citation>
    <scope>NUCLEOTIDE SEQUENCE</scope>
    <source>
        <strain evidence="1">Expedition CK06-06</strain>
    </source>
</reference>
<proteinExistence type="predicted"/>
<evidence type="ECO:0008006" key="2">
    <source>
        <dbReference type="Google" id="ProtNLM"/>
    </source>
</evidence>
<dbReference type="AlphaFoldDB" id="X0XRL2"/>
<organism evidence="1">
    <name type="scientific">marine sediment metagenome</name>
    <dbReference type="NCBI Taxonomy" id="412755"/>
    <lineage>
        <taxon>unclassified sequences</taxon>
        <taxon>metagenomes</taxon>
        <taxon>ecological metagenomes</taxon>
    </lineage>
</organism>
<name>X0XRL2_9ZZZZ</name>
<comment type="caution">
    <text evidence="1">The sequence shown here is derived from an EMBL/GenBank/DDBJ whole genome shotgun (WGS) entry which is preliminary data.</text>
</comment>
<dbReference type="EMBL" id="BARS01059511">
    <property type="protein sequence ID" value="GAG45834.1"/>
    <property type="molecule type" value="Genomic_DNA"/>
</dbReference>
<feature type="non-terminal residue" evidence="1">
    <location>
        <position position="1"/>
    </location>
</feature>